<evidence type="ECO:0000313" key="3">
    <source>
        <dbReference type="EMBL" id="NHN55753.1"/>
    </source>
</evidence>
<dbReference type="RefSeq" id="WP_166195875.1">
    <property type="nucleotide sequence ID" value="NZ_JAAOIV010000005.1"/>
</dbReference>
<dbReference type="EMBL" id="JAAOIV010000005">
    <property type="protein sequence ID" value="NHN55753.1"/>
    <property type="molecule type" value="Genomic_DNA"/>
</dbReference>
<comment type="caution">
    <text evidence="4">The sequence shown here is derived from an EMBL/GenBank/DDBJ whole genome shotgun (WGS) entry which is preliminary data.</text>
</comment>
<evidence type="ECO:0000256" key="2">
    <source>
        <dbReference type="SAM" id="Phobius"/>
    </source>
</evidence>
<organism evidence="4 5">
    <name type="scientific">Metallococcus carri</name>
    <dbReference type="NCBI Taxonomy" id="1656884"/>
    <lineage>
        <taxon>Bacteria</taxon>
        <taxon>Bacillati</taxon>
        <taxon>Actinomycetota</taxon>
        <taxon>Actinomycetes</taxon>
        <taxon>Micrococcales</taxon>
        <taxon>Dermacoccaceae</taxon>
        <taxon>Metallococcus</taxon>
    </lineage>
</organism>
<evidence type="ECO:0000256" key="1">
    <source>
        <dbReference type="SAM" id="MobiDB-lite"/>
    </source>
</evidence>
<dbReference type="Proteomes" id="UP000744769">
    <property type="component" value="Unassembled WGS sequence"/>
</dbReference>
<proteinExistence type="predicted"/>
<keyword evidence="5" id="KW-1185">Reference proteome</keyword>
<accession>A0A967B1N9</accession>
<keyword evidence="2" id="KW-1133">Transmembrane helix</keyword>
<reference evidence="4" key="1">
    <citation type="submission" date="2020-03" db="EMBL/GenBank/DDBJ databases">
        <title>Draft sequencing of Calidifontibacter sp. DB0510.</title>
        <authorList>
            <person name="Kim D.-U."/>
        </authorList>
    </citation>
    <scope>NUCLEOTIDE SEQUENCE</scope>
    <source>
        <strain evidence="4">DB0510</strain>
    </source>
</reference>
<feature type="region of interest" description="Disordered" evidence="1">
    <location>
        <begin position="101"/>
        <end position="121"/>
    </location>
</feature>
<gene>
    <name evidence="3" type="ORF">G9U51_08185</name>
    <name evidence="4" type="ORF">G9U51_08220</name>
</gene>
<feature type="transmembrane region" description="Helical" evidence="2">
    <location>
        <begin position="21"/>
        <end position="37"/>
    </location>
</feature>
<dbReference type="EMBL" id="JAAOIV010000005">
    <property type="protein sequence ID" value="NHN55760.1"/>
    <property type="molecule type" value="Genomic_DNA"/>
</dbReference>
<feature type="transmembrane region" description="Helical" evidence="2">
    <location>
        <begin position="43"/>
        <end position="61"/>
    </location>
</feature>
<protein>
    <submittedName>
        <fullName evidence="4">Uncharacterized protein</fullName>
    </submittedName>
</protein>
<evidence type="ECO:0000313" key="5">
    <source>
        <dbReference type="Proteomes" id="UP000744769"/>
    </source>
</evidence>
<dbReference type="AlphaFoldDB" id="A0A967B1N9"/>
<evidence type="ECO:0000313" key="4">
    <source>
        <dbReference type="EMBL" id="NHN55760.1"/>
    </source>
</evidence>
<keyword evidence="2" id="KW-0472">Membrane</keyword>
<name>A0A967B1N9_9MICO</name>
<keyword evidence="2" id="KW-0812">Transmembrane</keyword>
<sequence length="121" mass="11831">MTNTSTDSYTKPQPVAKSYRIQAALTGVSTALVGAGALSQNEIVTWAAFIVSVVAAGWAGYNGTSSGVASQVVPNSDVAAYRAAGGALVAGPAADVGLGTPVEQPVAQATATDDPAGPGQP</sequence>